<dbReference type="EMBL" id="JANBUJ010002444">
    <property type="protein sequence ID" value="KAJ2764191.1"/>
    <property type="molecule type" value="Genomic_DNA"/>
</dbReference>
<sequence>MSPSAALGLGIDLAQPAPAHPHKYPAPAAPQLPQSALFDSGEEAYLNSFLSSFDVDGLDIGPYLPSPQPMTNISSRMEFAGLGMGLGAGIIGPMDDSIPHFSLDGPADASGSGLSRMAVAAAAAAPETGAPLAPHQLSLFDYGLGGTSRLSLGNVMSEEMRRVSSWVMHGHTQPPLHPNRPAPLYLAAAAAATDDLAGLASPQAPPSETDPSIKRKAADDQLGQPRKARGSARSPAREAAASIAACFAGDAADA</sequence>
<gene>
    <name evidence="1" type="ORF">IWQ57_005260</name>
</gene>
<keyword evidence="2" id="KW-1185">Reference proteome</keyword>
<evidence type="ECO:0000313" key="2">
    <source>
        <dbReference type="Proteomes" id="UP001140234"/>
    </source>
</evidence>
<accession>A0ACC1JNT1</accession>
<organism evidence="1 2">
    <name type="scientific">Coemansia nantahalensis</name>
    <dbReference type="NCBI Taxonomy" id="2789366"/>
    <lineage>
        <taxon>Eukaryota</taxon>
        <taxon>Fungi</taxon>
        <taxon>Fungi incertae sedis</taxon>
        <taxon>Zoopagomycota</taxon>
        <taxon>Kickxellomycotina</taxon>
        <taxon>Kickxellomycetes</taxon>
        <taxon>Kickxellales</taxon>
        <taxon>Kickxellaceae</taxon>
        <taxon>Coemansia</taxon>
    </lineage>
</organism>
<proteinExistence type="predicted"/>
<name>A0ACC1JNT1_9FUNG</name>
<evidence type="ECO:0000313" key="1">
    <source>
        <dbReference type="EMBL" id="KAJ2764191.1"/>
    </source>
</evidence>
<dbReference type="Proteomes" id="UP001140234">
    <property type="component" value="Unassembled WGS sequence"/>
</dbReference>
<feature type="non-terminal residue" evidence="1">
    <location>
        <position position="254"/>
    </location>
</feature>
<protein>
    <submittedName>
        <fullName evidence="1">Uncharacterized protein</fullName>
    </submittedName>
</protein>
<comment type="caution">
    <text evidence="1">The sequence shown here is derived from an EMBL/GenBank/DDBJ whole genome shotgun (WGS) entry which is preliminary data.</text>
</comment>
<reference evidence="1" key="1">
    <citation type="submission" date="2022-07" db="EMBL/GenBank/DDBJ databases">
        <title>Phylogenomic reconstructions and comparative analyses of Kickxellomycotina fungi.</title>
        <authorList>
            <person name="Reynolds N.K."/>
            <person name="Stajich J.E."/>
            <person name="Barry K."/>
            <person name="Grigoriev I.V."/>
            <person name="Crous P."/>
            <person name="Smith M.E."/>
        </authorList>
    </citation>
    <scope>NUCLEOTIDE SEQUENCE</scope>
    <source>
        <strain evidence="1">CBS 109366</strain>
    </source>
</reference>